<dbReference type="SUPFAM" id="SSF52799">
    <property type="entry name" value="(Phosphotyrosine protein) phosphatases II"/>
    <property type="match status" value="1"/>
</dbReference>
<dbReference type="GO" id="GO:0004721">
    <property type="term" value="F:phosphoprotein phosphatase activity"/>
    <property type="evidence" value="ECO:0007669"/>
    <property type="project" value="InterPro"/>
</dbReference>
<comment type="similarity">
    <text evidence="1">Belongs to the protein-tyrosine phosphatase family.</text>
</comment>
<dbReference type="PANTHER" id="PTHR31126">
    <property type="entry name" value="TYROSINE-PROTEIN PHOSPHATASE"/>
    <property type="match status" value="1"/>
</dbReference>
<evidence type="ECO:0000256" key="2">
    <source>
        <dbReference type="SAM" id="SignalP"/>
    </source>
</evidence>
<sequence length="273" mass="30160">MLKWMCSLVVCMAVLDSHAQVADSAKRFVRLDGTVNFRDIGGYATKNGMHVKWGKIYRSDALNRLFDNDLKKLQDLDISFVADFRGPFEAKAAPDRLPAGAVRISLPAGSEHIGDSSNKTLGLQLPPDSSLVSFYRNTAPFRERYKPVFDALLGLQAGNALLYHCTAGKDRTGIATALILYALGVDKTVIVQDYIATNVYRRSANAKAIPAMVKGYGISEKVAGNMMAAREEYIEATFSSLEEQYGSIDNYLKKEMGLNKAKRKQLQALYLTE</sequence>
<dbReference type="InterPro" id="IPR029021">
    <property type="entry name" value="Prot-tyrosine_phosphatase-like"/>
</dbReference>
<feature type="signal peptide" evidence="2">
    <location>
        <begin position="1"/>
        <end position="19"/>
    </location>
</feature>
<dbReference type="InterPro" id="IPR000387">
    <property type="entry name" value="Tyr_Pase_dom"/>
</dbReference>
<evidence type="ECO:0000313" key="4">
    <source>
        <dbReference type="EMBL" id="SDX28784.1"/>
    </source>
</evidence>
<organism evidence="4 5">
    <name type="scientific">Hydrobacter penzbergensis</name>
    <dbReference type="NCBI Taxonomy" id="1235997"/>
    <lineage>
        <taxon>Bacteria</taxon>
        <taxon>Pseudomonadati</taxon>
        <taxon>Bacteroidota</taxon>
        <taxon>Chitinophagia</taxon>
        <taxon>Chitinophagales</taxon>
        <taxon>Chitinophagaceae</taxon>
        <taxon>Hydrobacter</taxon>
    </lineage>
</organism>
<feature type="domain" description="Tyrosine specific protein phosphatases" evidence="3">
    <location>
        <begin position="139"/>
        <end position="202"/>
    </location>
</feature>
<dbReference type="EMBL" id="FNNO01000012">
    <property type="protein sequence ID" value="SDX28784.1"/>
    <property type="molecule type" value="Genomic_DNA"/>
</dbReference>
<dbReference type="PROSITE" id="PS50056">
    <property type="entry name" value="TYR_PHOSPHATASE_2"/>
    <property type="match status" value="1"/>
</dbReference>
<keyword evidence="5" id="KW-1185">Reference proteome</keyword>
<protein>
    <submittedName>
        <fullName evidence="4">Protein-tyrosine phosphatase</fullName>
    </submittedName>
</protein>
<name>A0A8X8LC69_9BACT</name>
<feature type="chain" id="PRO_5036483459" evidence="2">
    <location>
        <begin position="20"/>
        <end position="273"/>
    </location>
</feature>
<dbReference type="InterPro" id="IPR026893">
    <property type="entry name" value="Tyr/Ser_Pase_IphP-type"/>
</dbReference>
<reference evidence="4 5" key="1">
    <citation type="submission" date="2016-10" db="EMBL/GenBank/DDBJ databases">
        <authorList>
            <person name="Varghese N."/>
            <person name="Submissions S."/>
        </authorList>
    </citation>
    <scope>NUCLEOTIDE SEQUENCE [LARGE SCALE GENOMIC DNA]</scope>
    <source>
        <strain evidence="4 5">DSM 25353</strain>
    </source>
</reference>
<evidence type="ECO:0000259" key="3">
    <source>
        <dbReference type="PROSITE" id="PS50056"/>
    </source>
</evidence>
<gene>
    <name evidence="4" type="ORF">SAMN05444410_11299</name>
</gene>
<dbReference type="Pfam" id="PF13350">
    <property type="entry name" value="Y_phosphatase3"/>
    <property type="match status" value="1"/>
</dbReference>
<proteinExistence type="inferred from homology"/>
<keyword evidence="2" id="KW-0732">Signal</keyword>
<accession>A0A8X8LC69</accession>
<dbReference type="Proteomes" id="UP000198711">
    <property type="component" value="Unassembled WGS sequence"/>
</dbReference>
<evidence type="ECO:0000313" key="5">
    <source>
        <dbReference type="Proteomes" id="UP000198711"/>
    </source>
</evidence>
<dbReference type="RefSeq" id="WP_092725254.1">
    <property type="nucleotide sequence ID" value="NZ_FNNO01000012.1"/>
</dbReference>
<evidence type="ECO:0000256" key="1">
    <source>
        <dbReference type="ARBA" id="ARBA00009580"/>
    </source>
</evidence>
<dbReference type="PANTHER" id="PTHR31126:SF1">
    <property type="entry name" value="TYROSINE SPECIFIC PROTEIN PHOSPHATASES DOMAIN-CONTAINING PROTEIN"/>
    <property type="match status" value="1"/>
</dbReference>
<comment type="caution">
    <text evidence="4">The sequence shown here is derived from an EMBL/GenBank/DDBJ whole genome shotgun (WGS) entry which is preliminary data.</text>
</comment>
<dbReference type="AlphaFoldDB" id="A0A8X8LC69"/>
<dbReference type="Gene3D" id="3.90.190.10">
    <property type="entry name" value="Protein tyrosine phosphatase superfamily"/>
    <property type="match status" value="1"/>
</dbReference>